<dbReference type="AlphaFoldDB" id="A0AAW7XE34"/>
<proteinExistence type="predicted"/>
<dbReference type="RefSeq" id="WP_215152254.1">
    <property type="nucleotide sequence ID" value="NZ_JAHHDZ010000015.1"/>
</dbReference>
<name>A0AAW7XE34_9GAMM</name>
<feature type="domain" description="DUF547" evidence="1">
    <location>
        <begin position="88"/>
        <end position="201"/>
    </location>
</feature>
<comment type="caution">
    <text evidence="2">The sequence shown here is derived from an EMBL/GenBank/DDBJ whole genome shotgun (WGS) entry which is preliminary data.</text>
</comment>
<evidence type="ECO:0000313" key="3">
    <source>
        <dbReference type="Proteomes" id="UP001169862"/>
    </source>
</evidence>
<dbReference type="InterPro" id="IPR006869">
    <property type="entry name" value="DUF547"/>
</dbReference>
<accession>A0AAW7XE34</accession>
<dbReference type="PANTHER" id="PTHR46361:SF3">
    <property type="entry name" value="ELECTRON CARRIER_ PROTEIN DISULFIDE OXIDOREDUCTASE"/>
    <property type="match status" value="1"/>
</dbReference>
<organism evidence="2 3">
    <name type="scientific">Neptunomonas phycophila</name>
    <dbReference type="NCBI Taxonomy" id="1572645"/>
    <lineage>
        <taxon>Bacteria</taxon>
        <taxon>Pseudomonadati</taxon>
        <taxon>Pseudomonadota</taxon>
        <taxon>Gammaproteobacteria</taxon>
        <taxon>Oceanospirillales</taxon>
        <taxon>Oceanospirillaceae</taxon>
        <taxon>Neptunomonas</taxon>
    </lineage>
</organism>
<evidence type="ECO:0000313" key="2">
    <source>
        <dbReference type="EMBL" id="MDO6452518.1"/>
    </source>
</evidence>
<reference evidence="2" key="1">
    <citation type="submission" date="2023-07" db="EMBL/GenBank/DDBJ databases">
        <title>Genome content predicts the carbon catabolic preferences of heterotrophic bacteria.</title>
        <authorList>
            <person name="Gralka M."/>
        </authorList>
    </citation>
    <scope>NUCLEOTIDE SEQUENCE</scope>
    <source>
        <strain evidence="2">I2M16</strain>
    </source>
</reference>
<gene>
    <name evidence="2" type="ORF">Q4490_02970</name>
</gene>
<dbReference type="Pfam" id="PF04784">
    <property type="entry name" value="DUF547"/>
    <property type="match status" value="1"/>
</dbReference>
<dbReference type="EMBL" id="JAUOPG010000002">
    <property type="protein sequence ID" value="MDO6452518.1"/>
    <property type="molecule type" value="Genomic_DNA"/>
</dbReference>
<sequence length="278" mass="31912">MRSISLTLSSSSKPILGVIALLISSWVIPYAEASEPDHQLWNSLLKSHVINIHDGHATQVDYRAIQQEAVLLKRYLDHLSAVKQSDFDQWSNNQQLAFLINAYNAWTVQLILSQYPNLDSIKDLGGLFKSPWKQEFIPLLEQTRSLDNIEHTLIRGSSRYNDPRIHFAVNCASIGCPALRAEAYTADKLDAQLEEQTQLFLADQSRNRLRDGRLEVSSIFKWYREDFEKGWEGARSLAEFLTHYRTSLGLTDDQKGRVISGEIDITFLDYDWRLNDKP</sequence>
<dbReference type="PANTHER" id="PTHR46361">
    <property type="entry name" value="ELECTRON CARRIER/ PROTEIN DISULFIDE OXIDOREDUCTASE"/>
    <property type="match status" value="1"/>
</dbReference>
<evidence type="ECO:0000259" key="1">
    <source>
        <dbReference type="Pfam" id="PF04784"/>
    </source>
</evidence>
<dbReference type="Proteomes" id="UP001169862">
    <property type="component" value="Unassembled WGS sequence"/>
</dbReference>
<protein>
    <submittedName>
        <fullName evidence="2">DUF547 domain-containing protein</fullName>
    </submittedName>
</protein>